<comment type="caution">
    <text evidence="3">The sequence shown here is derived from an EMBL/GenBank/DDBJ whole genome shotgun (WGS) entry which is preliminary data.</text>
</comment>
<keyword evidence="1" id="KW-0472">Membrane</keyword>
<keyword evidence="1" id="KW-0812">Transmembrane</keyword>
<name>A0ABT8D0C3_9FLAO</name>
<sequence length="159" mass="18749">MEFKKKWVIVLLLIIGFIFGFYFKSLIIDRSKNNPISKSKSNTKENRIFDQNINEIDFSEKLHGKFILEGADYAGFEFIDSKTISWTNEMFPMDPDTMRLKWIDKNTFVATLTKNIDKKCPPRDWIRKVVSYDGSKLVLKNIWTGWEDSADDDEIFDKE</sequence>
<keyword evidence="4" id="KW-1185">Reference proteome</keyword>
<accession>A0ABT8D0C3</accession>
<evidence type="ECO:0000313" key="4">
    <source>
        <dbReference type="Proteomes" id="UP001242368"/>
    </source>
</evidence>
<organism evidence="3 4">
    <name type="scientific">Paenimyroides ceti</name>
    <dbReference type="NCBI Taxonomy" id="395087"/>
    <lineage>
        <taxon>Bacteria</taxon>
        <taxon>Pseudomonadati</taxon>
        <taxon>Bacteroidota</taxon>
        <taxon>Flavobacteriia</taxon>
        <taxon>Flavobacteriales</taxon>
        <taxon>Flavobacteriaceae</taxon>
        <taxon>Paenimyroides</taxon>
    </lineage>
</organism>
<proteinExistence type="predicted"/>
<dbReference type="EMBL" id="JAUFQU010000001">
    <property type="protein sequence ID" value="MDN3705638.1"/>
    <property type="molecule type" value="Genomic_DNA"/>
</dbReference>
<protein>
    <submittedName>
        <fullName evidence="3">Uncharacterized protein</fullName>
    </submittedName>
</protein>
<evidence type="ECO:0000313" key="3">
    <source>
        <dbReference type="EMBL" id="MDN3708880.1"/>
    </source>
</evidence>
<reference evidence="4" key="2">
    <citation type="journal article" date="2019" name="Int. J. Syst. Evol. Microbiol.">
        <title>The Global Catalogue of Microorganisms (GCM) 10K type strain sequencing project: providing services to taxonomists for standard genome sequencing and annotation.</title>
        <authorList>
            <consortium name="The Broad Institute Genomics Platform"/>
            <consortium name="The Broad Institute Genome Sequencing Center for Infectious Disease"/>
            <person name="Wu L."/>
            <person name="Ma J."/>
        </authorList>
    </citation>
    <scope>NUCLEOTIDE SEQUENCE [LARGE SCALE GENOMIC DNA]</scope>
    <source>
        <strain evidence="4">CECT 7184</strain>
    </source>
</reference>
<evidence type="ECO:0000256" key="1">
    <source>
        <dbReference type="SAM" id="Phobius"/>
    </source>
</evidence>
<dbReference type="Proteomes" id="UP001242368">
    <property type="component" value="Unassembled WGS sequence"/>
</dbReference>
<evidence type="ECO:0000313" key="2">
    <source>
        <dbReference type="EMBL" id="MDN3705638.1"/>
    </source>
</evidence>
<dbReference type="EMBL" id="JAUFQU010000004">
    <property type="protein sequence ID" value="MDN3708880.1"/>
    <property type="molecule type" value="Genomic_DNA"/>
</dbReference>
<feature type="transmembrane region" description="Helical" evidence="1">
    <location>
        <begin position="6"/>
        <end position="23"/>
    </location>
</feature>
<reference evidence="3" key="1">
    <citation type="journal article" date="2014" name="Int. J. Syst. Evol. Microbiol.">
        <title>Complete genome of a new Firmicutes species belonging to the dominant human colonic microbiota ('Ruminococcus bicirculans') reveals two chromosomes and a selective capacity to utilize plant glucans.</title>
        <authorList>
            <consortium name="NISC Comparative Sequencing Program"/>
            <person name="Wegmann U."/>
            <person name="Louis P."/>
            <person name="Goesmann A."/>
            <person name="Henrissat B."/>
            <person name="Duncan S.H."/>
            <person name="Flint H.J."/>
        </authorList>
    </citation>
    <scope>NUCLEOTIDE SEQUENCE</scope>
    <source>
        <strain evidence="3">CECT 7184</strain>
    </source>
</reference>
<dbReference type="RefSeq" id="WP_290361800.1">
    <property type="nucleotide sequence ID" value="NZ_JAUFQU010000001.1"/>
</dbReference>
<gene>
    <name evidence="2" type="ORF">QW060_00645</name>
    <name evidence="3" type="ORF">QW060_17455</name>
</gene>
<reference evidence="3" key="3">
    <citation type="submission" date="2023-06" db="EMBL/GenBank/DDBJ databases">
        <authorList>
            <person name="Lucena T."/>
            <person name="Sun Q."/>
        </authorList>
    </citation>
    <scope>NUCLEOTIDE SEQUENCE</scope>
    <source>
        <strain evidence="3">CECT 7184</strain>
    </source>
</reference>
<keyword evidence="1" id="KW-1133">Transmembrane helix</keyword>